<keyword evidence="1" id="KW-1133">Transmembrane helix</keyword>
<keyword evidence="1" id="KW-0812">Transmembrane</keyword>
<evidence type="ECO:0000313" key="2">
    <source>
        <dbReference type="EMBL" id="KAL0128891.1"/>
    </source>
</evidence>
<dbReference type="AlphaFoldDB" id="A0AAW2GNF4"/>
<comment type="caution">
    <text evidence="2">The sequence shown here is derived from an EMBL/GenBank/DDBJ whole genome shotgun (WGS) entry which is preliminary data.</text>
</comment>
<name>A0AAW2GNF4_9HYME</name>
<protein>
    <recommendedName>
        <fullName evidence="4">Secreted protein</fullName>
    </recommendedName>
</protein>
<proteinExistence type="predicted"/>
<evidence type="ECO:0008006" key="4">
    <source>
        <dbReference type="Google" id="ProtNLM"/>
    </source>
</evidence>
<evidence type="ECO:0000313" key="3">
    <source>
        <dbReference type="Proteomes" id="UP001430953"/>
    </source>
</evidence>
<sequence>MCIAIVSLIFVLFFFLCIKYRYTCARLLRFTNPFIVCRFSCSGTSLPFGSRNIAVHRIHFAFYFLQVLTLHFHFMYVYVYSLQQSCSLINPARKWQLFLDKCITIG</sequence>
<keyword evidence="3" id="KW-1185">Reference proteome</keyword>
<keyword evidence="1" id="KW-0472">Membrane</keyword>
<reference evidence="2 3" key="1">
    <citation type="submission" date="2023-03" db="EMBL/GenBank/DDBJ databases">
        <title>High recombination rates correlate with genetic variation in Cardiocondyla obscurior ants.</title>
        <authorList>
            <person name="Errbii M."/>
        </authorList>
    </citation>
    <scope>NUCLEOTIDE SEQUENCE [LARGE SCALE GENOMIC DNA]</scope>
    <source>
        <strain evidence="2">Alpha-2009</strain>
        <tissue evidence="2">Whole body</tissue>
    </source>
</reference>
<evidence type="ECO:0000256" key="1">
    <source>
        <dbReference type="SAM" id="Phobius"/>
    </source>
</evidence>
<organism evidence="2 3">
    <name type="scientific">Cardiocondyla obscurior</name>
    <dbReference type="NCBI Taxonomy" id="286306"/>
    <lineage>
        <taxon>Eukaryota</taxon>
        <taxon>Metazoa</taxon>
        <taxon>Ecdysozoa</taxon>
        <taxon>Arthropoda</taxon>
        <taxon>Hexapoda</taxon>
        <taxon>Insecta</taxon>
        <taxon>Pterygota</taxon>
        <taxon>Neoptera</taxon>
        <taxon>Endopterygota</taxon>
        <taxon>Hymenoptera</taxon>
        <taxon>Apocrita</taxon>
        <taxon>Aculeata</taxon>
        <taxon>Formicoidea</taxon>
        <taxon>Formicidae</taxon>
        <taxon>Myrmicinae</taxon>
        <taxon>Cardiocondyla</taxon>
    </lineage>
</organism>
<feature type="transmembrane region" description="Helical" evidence="1">
    <location>
        <begin position="60"/>
        <end position="80"/>
    </location>
</feature>
<accession>A0AAW2GNF4</accession>
<dbReference type="Proteomes" id="UP001430953">
    <property type="component" value="Unassembled WGS sequence"/>
</dbReference>
<gene>
    <name evidence="2" type="ORF">PUN28_003928</name>
</gene>
<dbReference type="EMBL" id="JADYXP020000003">
    <property type="protein sequence ID" value="KAL0128891.1"/>
    <property type="molecule type" value="Genomic_DNA"/>
</dbReference>